<comment type="caution">
    <text evidence="7">The sequence shown here is derived from an EMBL/GenBank/DDBJ whole genome shotgun (WGS) entry which is preliminary data.</text>
</comment>
<dbReference type="Gene3D" id="1.25.40.10">
    <property type="entry name" value="Tetratricopeptide repeat domain"/>
    <property type="match status" value="2"/>
</dbReference>
<evidence type="ECO:0000256" key="5">
    <source>
        <dbReference type="PROSITE-ProRule" id="PRU10141"/>
    </source>
</evidence>
<protein>
    <submittedName>
        <fullName evidence="7">Serine/threonine-protein kinase</fullName>
        <ecNumber evidence="7">2.7.11.1</ecNumber>
    </submittedName>
</protein>
<dbReference type="SUPFAM" id="SSF56112">
    <property type="entry name" value="Protein kinase-like (PK-like)"/>
    <property type="match status" value="1"/>
</dbReference>
<evidence type="ECO:0000259" key="6">
    <source>
        <dbReference type="PROSITE" id="PS50011"/>
    </source>
</evidence>
<feature type="domain" description="Protein kinase" evidence="6">
    <location>
        <begin position="79"/>
        <end position="376"/>
    </location>
</feature>
<evidence type="ECO:0000256" key="3">
    <source>
        <dbReference type="ARBA" id="ARBA00022777"/>
    </source>
</evidence>
<dbReference type="PROSITE" id="PS00108">
    <property type="entry name" value="PROTEIN_KINASE_ST"/>
    <property type="match status" value="1"/>
</dbReference>
<sequence>MLDQVLDLPSGERAAWLEDLRRDQPALEPVIQQLLAAHAKHETGDFLNRGPALVVQAYGSAARDESAEQLQVGDAIGPYRLLRALGSGGMAVVWLAERSDGQLARQVALKLPQRFVWRPGLAERFAREGDILARLEHTHIARLYDAGVCAVDGPGAGRPYLVLEYVEGTHLTAYCDEHRLGGAQRLALFMQVLEAVQYAHTRLVIHRDLKPANILVNPGGDVKLLDFGVAKLLADADDPGVSGELTQQVGRLFTPDYASPEQVRGEALGTASDVYSLGVVLYELLCGQRPYRLSHSSPAQLEQAIIEVDPAPPSNRVTEETAAARGCTLRALQRSLRGELDTIVLKALHKLPEQRYGTVAELAEDLRRHRDGQPVLARPRSRLYRLRKFALRNRLAVGTAGLVTLSLVIGSTVSLWQASVAQRQARRAQAIQAFMADIFRTNTDAQADPLKARQTTARELLDIGVRRIDANLQSDPEGRAEVLLLLGDMYYALGLDVEAADLYGRRVAALKEAFGTRDRRVAQALASHGQQLDGLGRGEEQRRILDEAKAILDGLGDTQSEQRAELLRAMATAYAHSGQQAIDYARQSVAIYRQHHPKSAEFPNALNRLGIALWRVDDLTGAEAALVETLALLEGDKQASVGAQMTAMLTLANAQNLLQKVAAAEATHRRALALTLQRNGAAHVDTLHSKSAFGLFLLRTSRRDEAWQLLRSAEAMVAQHTYPPYPAMVVRSSFAQALLVEGRWDDAESRLESVIDYYRKEADGKSPLLVAALRLRAEQRLGQGRLHDAERTLAEATSLLARLSPAQQRTVSNPVALVTARIALRRQQPDVALQALDRVAPRRGAEHNPLPVDLLQAQTLRARALLQQGLNVQARETAEALLGRVRASPLREYYRWIEADALEALGHVMLKEEQADGACRAFDDAVALRLATFGEGSAHVVAAQRASADCSRGRSG</sequence>
<dbReference type="InterPro" id="IPR017441">
    <property type="entry name" value="Protein_kinase_ATP_BS"/>
</dbReference>
<keyword evidence="4 5" id="KW-0067">ATP-binding</keyword>
<dbReference type="RefSeq" id="WP_310349632.1">
    <property type="nucleotide sequence ID" value="NZ_JAVDXQ010000010.1"/>
</dbReference>
<dbReference type="Proteomes" id="UP001180536">
    <property type="component" value="Unassembled WGS sequence"/>
</dbReference>
<dbReference type="Pfam" id="PF00069">
    <property type="entry name" value="Pkinase"/>
    <property type="match status" value="1"/>
</dbReference>
<keyword evidence="8" id="KW-1185">Reference proteome</keyword>
<dbReference type="PANTHER" id="PTHR43289">
    <property type="entry name" value="MITOGEN-ACTIVATED PROTEIN KINASE KINASE KINASE 20-RELATED"/>
    <property type="match status" value="1"/>
</dbReference>
<dbReference type="PANTHER" id="PTHR43289:SF34">
    <property type="entry name" value="SERINE_THREONINE-PROTEIN KINASE YBDM-RELATED"/>
    <property type="match status" value="1"/>
</dbReference>
<accession>A0ABU1ZGJ8</accession>
<gene>
    <name evidence="7" type="ORF">J2X16_005117</name>
</gene>
<organism evidence="7 8">
    <name type="scientific">Pelomonas aquatica</name>
    <dbReference type="NCBI Taxonomy" id="431058"/>
    <lineage>
        <taxon>Bacteria</taxon>
        <taxon>Pseudomonadati</taxon>
        <taxon>Pseudomonadota</taxon>
        <taxon>Betaproteobacteria</taxon>
        <taxon>Burkholderiales</taxon>
        <taxon>Sphaerotilaceae</taxon>
        <taxon>Roseateles</taxon>
    </lineage>
</organism>
<dbReference type="InterPro" id="IPR011009">
    <property type="entry name" value="Kinase-like_dom_sf"/>
</dbReference>
<dbReference type="InterPro" id="IPR000719">
    <property type="entry name" value="Prot_kinase_dom"/>
</dbReference>
<evidence type="ECO:0000256" key="1">
    <source>
        <dbReference type="ARBA" id="ARBA00022679"/>
    </source>
</evidence>
<dbReference type="InterPro" id="IPR008271">
    <property type="entry name" value="Ser/Thr_kinase_AS"/>
</dbReference>
<dbReference type="PROSITE" id="PS50011">
    <property type="entry name" value="PROTEIN_KINASE_DOM"/>
    <property type="match status" value="1"/>
</dbReference>
<dbReference type="SUPFAM" id="SSF48452">
    <property type="entry name" value="TPR-like"/>
    <property type="match status" value="3"/>
</dbReference>
<evidence type="ECO:0000313" key="8">
    <source>
        <dbReference type="Proteomes" id="UP001180536"/>
    </source>
</evidence>
<dbReference type="GO" id="GO:0004674">
    <property type="term" value="F:protein serine/threonine kinase activity"/>
    <property type="evidence" value="ECO:0007669"/>
    <property type="project" value="UniProtKB-EC"/>
</dbReference>
<keyword evidence="1 7" id="KW-0808">Transferase</keyword>
<keyword evidence="2 5" id="KW-0547">Nucleotide-binding</keyword>
<dbReference type="EC" id="2.7.11.1" evidence="7"/>
<dbReference type="Gene3D" id="1.10.510.10">
    <property type="entry name" value="Transferase(Phosphotransferase) domain 1"/>
    <property type="match status" value="1"/>
</dbReference>
<feature type="binding site" evidence="5">
    <location>
        <position position="110"/>
    </location>
    <ligand>
        <name>ATP</name>
        <dbReference type="ChEBI" id="CHEBI:30616"/>
    </ligand>
</feature>
<evidence type="ECO:0000256" key="4">
    <source>
        <dbReference type="ARBA" id="ARBA00022840"/>
    </source>
</evidence>
<dbReference type="EMBL" id="JAVDXQ010000010">
    <property type="protein sequence ID" value="MDR7299747.1"/>
    <property type="molecule type" value="Genomic_DNA"/>
</dbReference>
<evidence type="ECO:0000256" key="2">
    <source>
        <dbReference type="ARBA" id="ARBA00022741"/>
    </source>
</evidence>
<keyword evidence="3 7" id="KW-0418">Kinase</keyword>
<dbReference type="SMART" id="SM00220">
    <property type="entry name" value="S_TKc"/>
    <property type="match status" value="1"/>
</dbReference>
<dbReference type="InterPro" id="IPR011990">
    <property type="entry name" value="TPR-like_helical_dom_sf"/>
</dbReference>
<dbReference type="CDD" id="cd14014">
    <property type="entry name" value="STKc_PknB_like"/>
    <property type="match status" value="1"/>
</dbReference>
<proteinExistence type="predicted"/>
<evidence type="ECO:0000313" key="7">
    <source>
        <dbReference type="EMBL" id="MDR7299747.1"/>
    </source>
</evidence>
<dbReference type="Gene3D" id="3.30.200.20">
    <property type="entry name" value="Phosphorylase Kinase, domain 1"/>
    <property type="match status" value="1"/>
</dbReference>
<dbReference type="PROSITE" id="PS00107">
    <property type="entry name" value="PROTEIN_KINASE_ATP"/>
    <property type="match status" value="1"/>
</dbReference>
<reference evidence="7 8" key="1">
    <citation type="submission" date="2023-07" db="EMBL/GenBank/DDBJ databases">
        <title>Sorghum-associated microbial communities from plants grown in Nebraska, USA.</title>
        <authorList>
            <person name="Schachtman D."/>
        </authorList>
    </citation>
    <scope>NUCLEOTIDE SEQUENCE [LARGE SCALE GENOMIC DNA]</scope>
    <source>
        <strain evidence="7 8">BE310</strain>
    </source>
</reference>
<name>A0ABU1ZGJ8_9BURK</name>